<evidence type="ECO:0000313" key="2">
    <source>
        <dbReference type="EMBL" id="KSU87185.1"/>
    </source>
</evidence>
<name>A0A0V8JJI2_9BACI</name>
<dbReference type="Proteomes" id="UP000053681">
    <property type="component" value="Unassembled WGS sequence"/>
</dbReference>
<dbReference type="Gene3D" id="3.10.450.40">
    <property type="match status" value="2"/>
</dbReference>
<dbReference type="InterPro" id="IPR025711">
    <property type="entry name" value="PepSY"/>
</dbReference>
<dbReference type="GeneID" id="93680723"/>
<evidence type="ECO:0000313" key="3">
    <source>
        <dbReference type="Proteomes" id="UP000053681"/>
    </source>
</evidence>
<gene>
    <name evidence="2" type="ORF">AS180_14555</name>
</gene>
<dbReference type="RefSeq" id="WP_025907590.1">
    <property type="nucleotide sequence ID" value="NZ_KQ758666.1"/>
</dbReference>
<accession>A0A0V8JJI2</accession>
<feature type="domain" description="PepSY" evidence="1">
    <location>
        <begin position="166"/>
        <end position="223"/>
    </location>
</feature>
<dbReference type="EMBL" id="LNQP01000051">
    <property type="protein sequence ID" value="KSU87185.1"/>
    <property type="molecule type" value="Genomic_DNA"/>
</dbReference>
<comment type="caution">
    <text evidence="2">The sequence shown here is derived from an EMBL/GenBank/DDBJ whole genome shotgun (WGS) entry which is preliminary data.</text>
</comment>
<organism evidence="2 3">
    <name type="scientific">Priestia veravalensis</name>
    <dbReference type="NCBI Taxonomy" id="1414648"/>
    <lineage>
        <taxon>Bacteria</taxon>
        <taxon>Bacillati</taxon>
        <taxon>Bacillota</taxon>
        <taxon>Bacilli</taxon>
        <taxon>Bacillales</taxon>
        <taxon>Bacillaceae</taxon>
        <taxon>Priestia</taxon>
    </lineage>
</organism>
<dbReference type="Pfam" id="PF03413">
    <property type="entry name" value="PepSY"/>
    <property type="match status" value="1"/>
</dbReference>
<proteinExistence type="predicted"/>
<keyword evidence="3" id="KW-1185">Reference proteome</keyword>
<dbReference type="AlphaFoldDB" id="A0A0V8JJI2"/>
<evidence type="ECO:0000259" key="1">
    <source>
        <dbReference type="Pfam" id="PF03413"/>
    </source>
</evidence>
<reference evidence="2 3" key="1">
    <citation type="submission" date="2015-11" db="EMBL/GenBank/DDBJ databases">
        <title>Bacillus caseinolyticus sp nov.</title>
        <authorList>
            <person name="Dastager S.G."/>
            <person name="Mawlankar R."/>
        </authorList>
    </citation>
    <scope>NUCLEOTIDE SEQUENCE [LARGE SCALE GENOMIC DNA]</scope>
    <source>
        <strain evidence="2 3">SGD-V-76</strain>
    </source>
</reference>
<protein>
    <recommendedName>
        <fullName evidence="1">PepSY domain-containing protein</fullName>
    </recommendedName>
</protein>
<sequence>MKRTFIMVLSALAVAIGIWYWVTALNNTNASSLSESDIQSLVKQKYEGQIERIKKVDNQFHVQLTNQNNTYEIMVDGVSGDIVDFSKVSESTNQEKSPPQLTEEQAKKKALERVQGTVENVKESNEHYDITIKSDDGTHIVKVSRPDGSIENISNPPKNEQLTTLISKEGAKKIALEKVKGTISSVELEDDDDQLLYEVEIDQSPDEEATVLIDAYSGEIISIQFETDDD</sequence>